<keyword evidence="9" id="KW-0141">cGMP biosynthesis</keyword>
<dbReference type="Pfam" id="PF00211">
    <property type="entry name" value="Guanylate_cyc"/>
    <property type="match status" value="2"/>
</dbReference>
<dbReference type="InterPro" id="IPR001054">
    <property type="entry name" value="A/G_cyclase"/>
</dbReference>
<dbReference type="EC" id="4.6.1.2" evidence="2"/>
<dbReference type="Pfam" id="PF08376">
    <property type="entry name" value="NIT"/>
    <property type="match status" value="1"/>
</dbReference>
<evidence type="ECO:0000256" key="9">
    <source>
        <dbReference type="ARBA" id="ARBA00023293"/>
    </source>
</evidence>
<evidence type="ECO:0000313" key="13">
    <source>
        <dbReference type="EMBL" id="WAR25800.1"/>
    </source>
</evidence>
<evidence type="ECO:0000256" key="11">
    <source>
        <dbReference type="SAM" id="Phobius"/>
    </source>
</evidence>
<dbReference type="Gene3D" id="3.30.70.1230">
    <property type="entry name" value="Nucleotide cyclase"/>
    <property type="match status" value="1"/>
</dbReference>
<evidence type="ECO:0000256" key="7">
    <source>
        <dbReference type="ARBA" id="ARBA00023136"/>
    </source>
</evidence>
<proteinExistence type="predicted"/>
<feature type="domain" description="Guanylate cyclase" evidence="12">
    <location>
        <begin position="467"/>
        <end position="598"/>
    </location>
</feature>
<feature type="compositionally biased region" description="Basic residues" evidence="10">
    <location>
        <begin position="728"/>
        <end position="738"/>
    </location>
</feature>
<evidence type="ECO:0000256" key="1">
    <source>
        <dbReference type="ARBA" id="ARBA00004479"/>
    </source>
</evidence>
<accession>A0ABY7FV10</accession>
<evidence type="ECO:0000256" key="8">
    <source>
        <dbReference type="ARBA" id="ARBA00023239"/>
    </source>
</evidence>
<protein>
    <recommendedName>
        <fullName evidence="2">guanylate cyclase</fullName>
        <ecNumber evidence="2">4.6.1.2</ecNumber>
    </recommendedName>
</protein>
<evidence type="ECO:0000256" key="3">
    <source>
        <dbReference type="ARBA" id="ARBA00022692"/>
    </source>
</evidence>
<feature type="region of interest" description="Disordered" evidence="10">
    <location>
        <begin position="707"/>
        <end position="761"/>
    </location>
</feature>
<evidence type="ECO:0000256" key="5">
    <source>
        <dbReference type="ARBA" id="ARBA00022741"/>
    </source>
</evidence>
<dbReference type="SMART" id="SM00044">
    <property type="entry name" value="CYCc"/>
    <property type="match status" value="1"/>
</dbReference>
<keyword evidence="8" id="KW-0456">Lyase</keyword>
<dbReference type="PANTHER" id="PTHR11920">
    <property type="entry name" value="GUANYLYL CYCLASE"/>
    <property type="match status" value="1"/>
</dbReference>
<feature type="transmembrane region" description="Helical" evidence="11">
    <location>
        <begin position="387"/>
        <end position="408"/>
    </location>
</feature>
<keyword evidence="7 11" id="KW-0472">Membrane</keyword>
<name>A0ABY7FV10_MYAAR</name>
<dbReference type="InterPro" id="IPR029787">
    <property type="entry name" value="Nucleotide_cyclase"/>
</dbReference>
<keyword evidence="5" id="KW-0547">Nucleotide-binding</keyword>
<sequence length="761" mass="86637">DKKRGSSVSYISALFPFNEVITNVGCGRYFRVNYLSRSGKWLHFAKLLAVVFIPLFSGWAFTLYSITDNVIEKDYTVDVGIIFARDFFFKHLYFAECLLRIRYAGISQLSLSNLLGIESLTMAQGTMLRALYLGRLIFHIQKERDMSTLYISKIGPGTKSFLIEEYDKTDNAFAEMWDWPLEFATNPSKNFRTKKKLLNYINAHRTALDPANSSVFNEIQFYMDIIDFLMEWMVDNIKDSGFGNTWKTLVVFQKITRCTLDSGAERAYGAMFYAHGNFPNDSFYEFYSRRLSRFIYNYRSATYYSDLVDPLLDERTDQKVYTESIRNLRYEVKRSNSNADYTSLEKAQAYFDNATFRIDYLYALQEKIANRVVRRINTTITKYTTDIAIYSVVAAVIVAVCPVIVFFLESLTSNMQSFSKTLVKASTNLNEEKSRTDSLIYQMLPKSVADRLKRNSKVDSEFFKSATVMFTSIVSFTQLSIEYTPMDLVELLNVLYTTMDSRLEKHDVYKVETINDTYMVVSGVPLPNGARHATEIAYLALDIVSMLKQQAIPVPRIKAPIQLLVGVSSGSVSAGVVGTVMLRYCLFGDTVNIASRMRSCGLRKCNITPSLNTVKEPTDNDTYSIHKCTMILSCDVKRLSQVATNMIHISDSTYINLKKTGNFTIKSRGCITVKGKGDMNTYWLVDAQQPRTGDSASDVWQLPGEADRMSLASPPDVANETRSENPRRYGKKAHRKFSSVRMGSGPREGGSWEIREEWASK</sequence>
<keyword evidence="6 11" id="KW-1133">Transmembrane helix</keyword>
<evidence type="ECO:0000256" key="4">
    <source>
        <dbReference type="ARBA" id="ARBA00022729"/>
    </source>
</evidence>
<dbReference type="InterPro" id="IPR050401">
    <property type="entry name" value="Cyclic_nucleotide_synthase"/>
</dbReference>
<dbReference type="PROSITE" id="PS50125">
    <property type="entry name" value="GUANYLATE_CYCLASE_2"/>
    <property type="match status" value="1"/>
</dbReference>
<gene>
    <name evidence="13" type="ORF">MAR_011504</name>
</gene>
<evidence type="ECO:0000259" key="12">
    <source>
        <dbReference type="PROSITE" id="PS50125"/>
    </source>
</evidence>
<comment type="subcellular location">
    <subcellularLocation>
        <location evidence="1">Membrane</location>
        <topology evidence="1">Single-pass type I membrane protein</topology>
    </subcellularLocation>
</comment>
<keyword evidence="3 11" id="KW-0812">Transmembrane</keyword>
<dbReference type="Proteomes" id="UP001164746">
    <property type="component" value="Chromosome 14"/>
</dbReference>
<dbReference type="Gene3D" id="6.10.250.780">
    <property type="match status" value="1"/>
</dbReference>
<dbReference type="CDD" id="cd07302">
    <property type="entry name" value="CHD"/>
    <property type="match status" value="1"/>
</dbReference>
<evidence type="ECO:0000256" key="10">
    <source>
        <dbReference type="SAM" id="MobiDB-lite"/>
    </source>
</evidence>
<dbReference type="Pfam" id="PF07701">
    <property type="entry name" value="HNOBA"/>
    <property type="match status" value="1"/>
</dbReference>
<evidence type="ECO:0000313" key="14">
    <source>
        <dbReference type="Proteomes" id="UP001164746"/>
    </source>
</evidence>
<feature type="non-terminal residue" evidence="13">
    <location>
        <position position="1"/>
    </location>
</feature>
<organism evidence="13 14">
    <name type="scientific">Mya arenaria</name>
    <name type="common">Soft-shell clam</name>
    <dbReference type="NCBI Taxonomy" id="6604"/>
    <lineage>
        <taxon>Eukaryota</taxon>
        <taxon>Metazoa</taxon>
        <taxon>Spiralia</taxon>
        <taxon>Lophotrochozoa</taxon>
        <taxon>Mollusca</taxon>
        <taxon>Bivalvia</taxon>
        <taxon>Autobranchia</taxon>
        <taxon>Heteroconchia</taxon>
        <taxon>Euheterodonta</taxon>
        <taxon>Imparidentia</taxon>
        <taxon>Neoheterodontei</taxon>
        <taxon>Myida</taxon>
        <taxon>Myoidea</taxon>
        <taxon>Myidae</taxon>
        <taxon>Mya</taxon>
    </lineage>
</organism>
<dbReference type="SUPFAM" id="SSF55073">
    <property type="entry name" value="Nucleotide cyclase"/>
    <property type="match status" value="2"/>
</dbReference>
<dbReference type="PANTHER" id="PTHR11920:SF501">
    <property type="entry name" value="GUANYLATE CYCLASE 32E"/>
    <property type="match status" value="1"/>
</dbReference>
<evidence type="ECO:0000256" key="6">
    <source>
        <dbReference type="ARBA" id="ARBA00022989"/>
    </source>
</evidence>
<keyword evidence="14" id="KW-1185">Reference proteome</keyword>
<dbReference type="InterPro" id="IPR013587">
    <property type="entry name" value="Nitrate/nitrite_sensing"/>
</dbReference>
<dbReference type="InterPro" id="IPR011645">
    <property type="entry name" value="HNOB_dom_associated"/>
</dbReference>
<dbReference type="EMBL" id="CP111025">
    <property type="protein sequence ID" value="WAR25800.1"/>
    <property type="molecule type" value="Genomic_DNA"/>
</dbReference>
<reference evidence="13" key="1">
    <citation type="submission" date="2022-11" db="EMBL/GenBank/DDBJ databases">
        <title>Centuries of genome instability and evolution in soft-shell clam transmissible cancer (bioRxiv).</title>
        <authorList>
            <person name="Hart S.F.M."/>
            <person name="Yonemitsu M.A."/>
            <person name="Giersch R.M."/>
            <person name="Beal B.F."/>
            <person name="Arriagada G."/>
            <person name="Davis B.W."/>
            <person name="Ostrander E.A."/>
            <person name="Goff S.P."/>
            <person name="Metzger M.J."/>
        </authorList>
    </citation>
    <scope>NUCLEOTIDE SEQUENCE</scope>
    <source>
        <strain evidence="13">MELC-2E11</strain>
        <tissue evidence="13">Siphon/mantle</tissue>
    </source>
</reference>
<feature type="transmembrane region" description="Helical" evidence="11">
    <location>
        <begin position="47"/>
        <end position="66"/>
    </location>
</feature>
<keyword evidence="4" id="KW-0732">Signal</keyword>
<evidence type="ECO:0000256" key="2">
    <source>
        <dbReference type="ARBA" id="ARBA00012202"/>
    </source>
</evidence>